<dbReference type="Pfam" id="PF25340">
    <property type="entry name" value="BCD_RFX"/>
    <property type="match status" value="1"/>
</dbReference>
<dbReference type="InterPro" id="IPR039779">
    <property type="entry name" value="RFX-like"/>
</dbReference>
<dbReference type="Proteomes" id="UP000277928">
    <property type="component" value="Unassembled WGS sequence"/>
</dbReference>
<evidence type="ECO:0000256" key="1">
    <source>
        <dbReference type="ARBA" id="ARBA00004123"/>
    </source>
</evidence>
<reference evidence="9 10" key="1">
    <citation type="submission" date="2018-08" db="EMBL/GenBank/DDBJ databases">
        <authorList>
            <person name="Laetsch R D."/>
            <person name="Stevens L."/>
            <person name="Kumar S."/>
            <person name="Blaxter L. M."/>
        </authorList>
    </citation>
    <scope>NUCLEOTIDE SEQUENCE [LARGE SCALE GENOMIC DNA]</scope>
</reference>
<dbReference type="InterPro" id="IPR003150">
    <property type="entry name" value="DNA-bd_RFX"/>
</dbReference>
<feature type="domain" description="RFX-type winged-helix" evidence="8">
    <location>
        <begin position="61"/>
        <end position="136"/>
    </location>
</feature>
<name>A0A3P6TG12_LITSI</name>
<evidence type="ECO:0000256" key="5">
    <source>
        <dbReference type="ARBA" id="ARBA00023242"/>
    </source>
</evidence>
<keyword evidence="5" id="KW-0539">Nucleus</keyword>
<dbReference type="InterPro" id="IPR036388">
    <property type="entry name" value="WH-like_DNA-bd_sf"/>
</dbReference>
<evidence type="ECO:0000313" key="9">
    <source>
        <dbReference type="EMBL" id="VDK78140.1"/>
    </source>
</evidence>
<dbReference type="PROSITE" id="PS51526">
    <property type="entry name" value="RFX_DBD"/>
    <property type="match status" value="1"/>
</dbReference>
<accession>A0A3P6TG12</accession>
<feature type="compositionally biased region" description="Low complexity" evidence="7">
    <location>
        <begin position="200"/>
        <end position="212"/>
    </location>
</feature>
<evidence type="ECO:0000256" key="6">
    <source>
        <dbReference type="SAM" id="Coils"/>
    </source>
</evidence>
<dbReference type="GO" id="GO:0000978">
    <property type="term" value="F:RNA polymerase II cis-regulatory region sequence-specific DNA binding"/>
    <property type="evidence" value="ECO:0007669"/>
    <property type="project" value="TreeGrafter"/>
</dbReference>
<comment type="subcellular location">
    <subcellularLocation>
        <location evidence="1">Nucleus</location>
    </subcellularLocation>
</comment>
<proteinExistence type="predicted"/>
<protein>
    <recommendedName>
        <fullName evidence="8">RFX-type winged-helix domain-containing protein</fullName>
    </recommendedName>
</protein>
<dbReference type="InterPro" id="IPR036390">
    <property type="entry name" value="WH_DNA-bd_sf"/>
</dbReference>
<dbReference type="GO" id="GO:0005634">
    <property type="term" value="C:nucleus"/>
    <property type="evidence" value="ECO:0007669"/>
    <property type="project" value="UniProtKB-SubCell"/>
</dbReference>
<dbReference type="FunFam" id="1.10.10.10:FF:000017">
    <property type="entry name" value="transcription factor RFX3 isoform X1"/>
    <property type="match status" value="1"/>
</dbReference>
<evidence type="ECO:0000256" key="2">
    <source>
        <dbReference type="ARBA" id="ARBA00023015"/>
    </source>
</evidence>
<keyword evidence="10" id="KW-1185">Reference proteome</keyword>
<sequence>MVCCRNDTYVYTNEYPPYYQYQPIHSPTQQTYVIQQQGSPGSVEEDVGAQLGHTTRASPATIQWLINNYEPADGTSLPRCTLYSHYIKHCNENKLEPVNAASFGKLIRSVFHGLRTRRLGTRGNSKYHYYGIRIKPDSPLNRGSSATMALGEDYNRTPLISSAQSVNQLPSRSSSRRSTLGSNSVITRRTNSMETDATLSQSANSRSSPPSAYEQNVSSNHGTFSTYRNQDANSSIGMDREVLGEGEVPHVSIPDMQGLESYLQPLGLTLQHAVRFIDSYTTNCAEVLECIKQLHFDMVEECWITFWQPENDQEDMEDEDCNSNDKTLKGLSQIQLFRLCTVPEMQAFVQNMDFSFYQVIVEVLIPDVLSSNISGALTLQIRNFAKSLEMQLKKAMQGAPDVIQKKKLVAVRTLAQTLRRYTSLNHLASAARGVLQKPDQIHQMLQDFNRVDIASVQDQAGWVCDCDPVLVSNLQSDFRENLQKQKSLEQWADWMEAVVDQILAKYHDKPYGVLADVSKQFLRNWSFYSSMIIRDLTLRSAQSFGSFHLIRLLFDEYLLYLVELRLAKASNKPVIYVMTQVMENIALSETNTVGAGMGILASQPIVSSNGVGLLPTNTSSHFFSSLETEPGVNIVYMDERSGETQTIHYVSVGSNTPPHMDTLEQIVQSSEMTLEDVKNDLDDGERKDLNLI</sequence>
<dbReference type="Gene3D" id="1.10.10.10">
    <property type="entry name" value="Winged helix-like DNA-binding domain superfamily/Winged helix DNA-binding domain"/>
    <property type="match status" value="1"/>
</dbReference>
<dbReference type="PANTHER" id="PTHR12619">
    <property type="entry name" value="RFX TRANSCRIPTION FACTOR FAMILY"/>
    <property type="match status" value="1"/>
</dbReference>
<dbReference type="Pfam" id="PF02257">
    <property type="entry name" value="RFX_DNA_binding"/>
    <property type="match status" value="1"/>
</dbReference>
<feature type="region of interest" description="Disordered" evidence="7">
    <location>
        <begin position="161"/>
        <end position="232"/>
    </location>
</feature>
<keyword evidence="3" id="KW-0238">DNA-binding</keyword>
<organism evidence="9 10">
    <name type="scientific">Litomosoides sigmodontis</name>
    <name type="common">Filarial nematode worm</name>
    <dbReference type="NCBI Taxonomy" id="42156"/>
    <lineage>
        <taxon>Eukaryota</taxon>
        <taxon>Metazoa</taxon>
        <taxon>Ecdysozoa</taxon>
        <taxon>Nematoda</taxon>
        <taxon>Chromadorea</taxon>
        <taxon>Rhabditida</taxon>
        <taxon>Spirurina</taxon>
        <taxon>Spiruromorpha</taxon>
        <taxon>Filarioidea</taxon>
        <taxon>Onchocercidae</taxon>
        <taxon>Litomosoides</taxon>
    </lineage>
</organism>
<feature type="compositionally biased region" description="Polar residues" evidence="7">
    <location>
        <begin position="213"/>
        <end position="232"/>
    </location>
</feature>
<dbReference type="OMA" id="MVEECWI"/>
<dbReference type="STRING" id="42156.A0A3P6TG12"/>
<evidence type="ECO:0000256" key="3">
    <source>
        <dbReference type="ARBA" id="ARBA00023125"/>
    </source>
</evidence>
<evidence type="ECO:0000313" key="10">
    <source>
        <dbReference type="Proteomes" id="UP000277928"/>
    </source>
</evidence>
<dbReference type="PANTHER" id="PTHR12619:SF33">
    <property type="entry name" value="RFX, ISOFORM H"/>
    <property type="match status" value="1"/>
</dbReference>
<keyword evidence="6" id="KW-0175">Coiled coil</keyword>
<keyword evidence="4" id="KW-0804">Transcription</keyword>
<feature type="compositionally biased region" description="Polar residues" evidence="7">
    <location>
        <begin position="179"/>
        <end position="199"/>
    </location>
</feature>
<dbReference type="OrthoDB" id="10056949at2759"/>
<feature type="coiled-coil region" evidence="6">
    <location>
        <begin position="660"/>
        <end position="687"/>
    </location>
</feature>
<evidence type="ECO:0000256" key="7">
    <source>
        <dbReference type="SAM" id="MobiDB-lite"/>
    </source>
</evidence>
<dbReference type="InterPro" id="IPR057321">
    <property type="entry name" value="RFX1-4/6/8-like_BCD"/>
</dbReference>
<dbReference type="GO" id="GO:0000981">
    <property type="term" value="F:DNA-binding transcription factor activity, RNA polymerase II-specific"/>
    <property type="evidence" value="ECO:0007669"/>
    <property type="project" value="TreeGrafter"/>
</dbReference>
<evidence type="ECO:0000259" key="8">
    <source>
        <dbReference type="PROSITE" id="PS51526"/>
    </source>
</evidence>
<feature type="compositionally biased region" description="Polar residues" evidence="7">
    <location>
        <begin position="161"/>
        <end position="170"/>
    </location>
</feature>
<gene>
    <name evidence="9" type="ORF">NLS_LOCUS3959</name>
</gene>
<dbReference type="SUPFAM" id="SSF46785">
    <property type="entry name" value="Winged helix' DNA-binding domain"/>
    <property type="match status" value="1"/>
</dbReference>
<keyword evidence="2" id="KW-0805">Transcription regulation</keyword>
<dbReference type="AlphaFoldDB" id="A0A3P6TG12"/>
<dbReference type="EMBL" id="UYRX01000233">
    <property type="protein sequence ID" value="VDK78140.1"/>
    <property type="molecule type" value="Genomic_DNA"/>
</dbReference>
<evidence type="ECO:0000256" key="4">
    <source>
        <dbReference type="ARBA" id="ARBA00023163"/>
    </source>
</evidence>